<comment type="caution">
    <text evidence="1">The sequence shown here is derived from an EMBL/GenBank/DDBJ whole genome shotgun (WGS) entry which is preliminary data.</text>
</comment>
<keyword evidence="2" id="KW-1185">Reference proteome</keyword>
<accession>A0ACB9RRG1</accession>
<proteinExistence type="predicted"/>
<protein>
    <submittedName>
        <fullName evidence="1">Uncharacterized protein</fullName>
    </submittedName>
</protein>
<evidence type="ECO:0000313" key="1">
    <source>
        <dbReference type="EMBL" id="KAI4380801.1"/>
    </source>
</evidence>
<sequence>MGSASVDLFAPVKMGKFHLSHRVVLAPMTRCRAIGELPNPAHVHYYSQRTTEGGLLLTEGNLISNTAAGFPNTPGIYTEQQVEAWKKVVDAVHAKGGIVFCQLWHVGRASHQDYQPDGAAPISSTNQIISNKFITLLPDDTWGGFSKPRALETAEVREVVEQYRQAAVNSIRAGFDGVEIHGAHGYLIDQFLKDSINDRTDVYGGSTDNRCRFLLEILRAVIAELGMDRVGLRISPAIDHNDATDPDPFNLGVAIIERVNKLQSEFGSKLAYLHVTEPRFTATGVKKYGEDEEEEARLMRAWRKAYNGMFLASGGYTKELGMKAVIDGDADLISYGRLFISNPDLVHRFRIDAQLNAYHRETFYTSDPVIGYTDYPFLDGKDMESARP</sequence>
<dbReference type="EMBL" id="CM042882">
    <property type="protein sequence ID" value="KAI4380801.1"/>
    <property type="molecule type" value="Genomic_DNA"/>
</dbReference>
<evidence type="ECO:0000313" key="2">
    <source>
        <dbReference type="Proteomes" id="UP001057402"/>
    </source>
</evidence>
<reference evidence="2" key="1">
    <citation type="journal article" date="2023" name="Front. Plant Sci.">
        <title>Chromosomal-level genome assembly of Melastoma candidum provides insights into trichome evolution.</title>
        <authorList>
            <person name="Zhong Y."/>
            <person name="Wu W."/>
            <person name="Sun C."/>
            <person name="Zou P."/>
            <person name="Liu Y."/>
            <person name="Dai S."/>
            <person name="Zhou R."/>
        </authorList>
    </citation>
    <scope>NUCLEOTIDE SEQUENCE [LARGE SCALE GENOMIC DNA]</scope>
</reference>
<organism evidence="1 2">
    <name type="scientific">Melastoma candidum</name>
    <dbReference type="NCBI Taxonomy" id="119954"/>
    <lineage>
        <taxon>Eukaryota</taxon>
        <taxon>Viridiplantae</taxon>
        <taxon>Streptophyta</taxon>
        <taxon>Embryophyta</taxon>
        <taxon>Tracheophyta</taxon>
        <taxon>Spermatophyta</taxon>
        <taxon>Magnoliopsida</taxon>
        <taxon>eudicotyledons</taxon>
        <taxon>Gunneridae</taxon>
        <taxon>Pentapetalae</taxon>
        <taxon>rosids</taxon>
        <taxon>malvids</taxon>
        <taxon>Myrtales</taxon>
        <taxon>Melastomataceae</taxon>
        <taxon>Melastomatoideae</taxon>
        <taxon>Melastomateae</taxon>
        <taxon>Melastoma</taxon>
    </lineage>
</organism>
<name>A0ACB9RRG1_9MYRT</name>
<gene>
    <name evidence="1" type="ORF">MLD38_006949</name>
</gene>
<dbReference type="Proteomes" id="UP001057402">
    <property type="component" value="Chromosome 3"/>
</dbReference>